<dbReference type="InterPro" id="IPR033138">
    <property type="entry name" value="Cu_oxidase_CS"/>
</dbReference>
<proteinExistence type="inferred from homology"/>
<evidence type="ECO:0000259" key="17">
    <source>
        <dbReference type="Pfam" id="PF07732"/>
    </source>
</evidence>
<evidence type="ECO:0000313" key="19">
    <source>
        <dbReference type="Proteomes" id="UP000694552"/>
    </source>
</evidence>
<dbReference type="InterPro" id="IPR045087">
    <property type="entry name" value="Cu-oxidase_fam"/>
</dbReference>
<feature type="domain" description="Plastocyanin-like" evidence="17">
    <location>
        <begin position="433"/>
        <end position="547"/>
    </location>
</feature>
<keyword evidence="9" id="KW-0677">Repeat</keyword>
<reference evidence="18" key="1">
    <citation type="submission" date="2025-08" db="UniProtKB">
        <authorList>
            <consortium name="Ensembl"/>
        </authorList>
    </citation>
    <scope>IDENTIFICATION</scope>
</reference>
<evidence type="ECO:0000256" key="1">
    <source>
        <dbReference type="ARBA" id="ARBA00001935"/>
    </source>
</evidence>
<sequence length="929" mass="105277">AGILLAYCVKFLCSDFKRDRQCFQKGTLGKICGIKNVSVLDLFASVYVTRGANRIGRVYKKAIFRQFTDDTYSQEIPKAAWLGFLGPVLKAEEEDVFIVHLKNFASRPYSVHPHGVFYDKDSEGALYPDGTGGKSKEDDFVVPGGNYTYTWPVRKDYSPTLADSNCLTWIYHSHIDTPRDIASGLIGPLLVCKKEGTGAVNAFALMFSIVDENFSWYLDENINTFCLEPATVDKEDEGFQTSNRMHAINGYIYGNLPVLEMCADTSMSWHLFGMGSEIDIHAAYFYGHTFTNRDQRADVIGLFPATFITAEMTPGNPGRWLITCQVNEHLRGGMEALYDVQICQKNLSRPLPLSHKRRYYIAAEEVLWNYGPDGYDKFTGQGLNATGSESAIYFTQGTDRIGGQYWKVRYVEYTDATFSEKKILSEDMKHLGILGPVIKAEVGDTVLVTFANKAKRSYSIMAHGVSFSKILPTCWFFPLDNCQTRSYLKPGAHVKPGETFTYKWRVPENGGPTESDPPCLTYLYYSATDAVKDTNSGLVGPLLVCRKNTLNHDGTQKGIDREFYLVFSIFDENDSWYLNKNIEAFTGDPSKVDVNDADFKESNKMHGTFKVVCRTFDHFVGGMKHLYEVSSCRNTTQTQQQHGAMRLFYIAAEEVEWDYASNKSSAYGHIFLSQEEDLIGSKYKKVVYREYTNSNFTQRKVRTEEEEHLEILGPLLHAEAGDSVLIVFKNKASRPYSISAHGIEEVGCEEQPETPITLPGEINTYRWNVPERSGPGKTDPNCITWVYYSTVNFVKDTYSGLIGPLVVCRKGTLDERGLRKDIDREFTLLFMVFDENESWYLKENIETYLHKNPDDFNSTENFVEGNSMHAINGKVYNSLLGLTMNEGDRTNWYLIGMGNEVDIHTVHFHAQTFIFKVGKINQSKTFIVR</sequence>
<evidence type="ECO:0000256" key="2">
    <source>
        <dbReference type="ARBA" id="ARBA00004167"/>
    </source>
</evidence>
<dbReference type="GO" id="GO:0005886">
    <property type="term" value="C:plasma membrane"/>
    <property type="evidence" value="ECO:0007669"/>
    <property type="project" value="TreeGrafter"/>
</dbReference>
<keyword evidence="19" id="KW-1185">Reference proteome</keyword>
<dbReference type="FunFam" id="2.60.40.420:FF:000009">
    <property type="entry name" value="Ceruloplasmin"/>
    <property type="match status" value="1"/>
</dbReference>
<evidence type="ECO:0000256" key="15">
    <source>
        <dbReference type="ARBA" id="ARBA00023180"/>
    </source>
</evidence>
<evidence type="ECO:0000256" key="8">
    <source>
        <dbReference type="ARBA" id="ARBA00022729"/>
    </source>
</evidence>
<comment type="similarity">
    <text evidence="3">Belongs to the multicopper oxidase family.</text>
</comment>
<evidence type="ECO:0000256" key="6">
    <source>
        <dbReference type="ARBA" id="ARBA00022692"/>
    </source>
</evidence>
<keyword evidence="12" id="KW-0406">Ion transport</keyword>
<evidence type="ECO:0000256" key="11">
    <source>
        <dbReference type="ARBA" id="ARBA00023002"/>
    </source>
</evidence>
<name>A0A8C8E829_9STRI</name>
<keyword evidence="5" id="KW-0813">Transport</keyword>
<protein>
    <recommendedName>
        <fullName evidence="4">ferroxidase</fullName>
        <ecNumber evidence="4">1.16.3.1</ecNumber>
    </recommendedName>
</protein>
<comment type="subcellular location">
    <subcellularLocation>
        <location evidence="2">Membrane</location>
        <topology evidence="2">Single-pass membrane protein</topology>
    </subcellularLocation>
</comment>
<dbReference type="Pfam" id="PF07731">
    <property type="entry name" value="Cu-oxidase_2"/>
    <property type="match status" value="1"/>
</dbReference>
<evidence type="ECO:0000256" key="9">
    <source>
        <dbReference type="ARBA" id="ARBA00022737"/>
    </source>
</evidence>
<dbReference type="InterPro" id="IPR008972">
    <property type="entry name" value="Cupredoxin"/>
</dbReference>
<dbReference type="GO" id="GO:0004322">
    <property type="term" value="F:ferroxidase activity"/>
    <property type="evidence" value="ECO:0007669"/>
    <property type="project" value="UniProtKB-EC"/>
</dbReference>
<dbReference type="Pfam" id="PF07732">
    <property type="entry name" value="Cu-oxidase_3"/>
    <property type="match status" value="3"/>
</dbReference>
<evidence type="ECO:0000259" key="16">
    <source>
        <dbReference type="Pfam" id="PF07731"/>
    </source>
</evidence>
<dbReference type="PROSITE" id="PS00079">
    <property type="entry name" value="MULTICOPPER_OXIDASE1"/>
    <property type="match status" value="1"/>
</dbReference>
<evidence type="ECO:0000256" key="7">
    <source>
        <dbReference type="ARBA" id="ARBA00022723"/>
    </source>
</evidence>
<dbReference type="FunFam" id="2.60.40.420:FF:000002">
    <property type="entry name" value="Hephaestin like 1"/>
    <property type="match status" value="2"/>
</dbReference>
<dbReference type="Proteomes" id="UP000694552">
    <property type="component" value="Unplaced"/>
</dbReference>
<dbReference type="Gene3D" id="2.60.40.420">
    <property type="entry name" value="Cupredoxins - blue copper proteins"/>
    <property type="match status" value="3"/>
</dbReference>
<dbReference type="InterPro" id="IPR011707">
    <property type="entry name" value="Cu-oxidase-like_N"/>
</dbReference>
<accession>A0A8C8E829</accession>
<keyword evidence="6" id="KW-0812">Transmembrane</keyword>
<dbReference type="PANTHER" id="PTHR11709">
    <property type="entry name" value="MULTI-COPPER OXIDASE"/>
    <property type="match status" value="1"/>
</dbReference>
<feature type="domain" description="Plastocyanin-like" evidence="17">
    <location>
        <begin position="84"/>
        <end position="194"/>
    </location>
</feature>
<reference evidence="18" key="2">
    <citation type="submission" date="2025-09" db="UniProtKB">
        <authorList>
            <consortium name="Ensembl"/>
        </authorList>
    </citation>
    <scope>IDENTIFICATION</scope>
</reference>
<dbReference type="GO" id="GO:0006826">
    <property type="term" value="P:iron ion transport"/>
    <property type="evidence" value="ECO:0007669"/>
    <property type="project" value="TreeGrafter"/>
</dbReference>
<dbReference type="GO" id="GO:0005507">
    <property type="term" value="F:copper ion binding"/>
    <property type="evidence" value="ECO:0007669"/>
    <property type="project" value="InterPro"/>
</dbReference>
<dbReference type="PANTHER" id="PTHR11709:SF233">
    <property type="entry name" value="FERROXIDASE HEPHL1"/>
    <property type="match status" value="1"/>
</dbReference>
<feature type="domain" description="Plastocyanin-like" evidence="16">
    <location>
        <begin position="292"/>
        <end position="337"/>
    </location>
</feature>
<dbReference type="AlphaFoldDB" id="A0A8C8E829"/>
<dbReference type="InterPro" id="IPR011706">
    <property type="entry name" value="Cu-oxidase_C"/>
</dbReference>
<evidence type="ECO:0000256" key="5">
    <source>
        <dbReference type="ARBA" id="ARBA00022448"/>
    </source>
</evidence>
<keyword evidence="7" id="KW-0479">Metal-binding</keyword>
<evidence type="ECO:0000256" key="3">
    <source>
        <dbReference type="ARBA" id="ARBA00010609"/>
    </source>
</evidence>
<keyword evidence="15" id="KW-0325">Glycoprotein</keyword>
<organism evidence="18 19">
    <name type="scientific">Otus sunia</name>
    <name type="common">Oriental scops-owl</name>
    <dbReference type="NCBI Taxonomy" id="257818"/>
    <lineage>
        <taxon>Eukaryota</taxon>
        <taxon>Metazoa</taxon>
        <taxon>Chordata</taxon>
        <taxon>Craniata</taxon>
        <taxon>Vertebrata</taxon>
        <taxon>Euteleostomi</taxon>
        <taxon>Archelosauria</taxon>
        <taxon>Archosauria</taxon>
        <taxon>Dinosauria</taxon>
        <taxon>Saurischia</taxon>
        <taxon>Theropoda</taxon>
        <taxon>Coelurosauria</taxon>
        <taxon>Aves</taxon>
        <taxon>Neognathae</taxon>
        <taxon>Neoaves</taxon>
        <taxon>Telluraves</taxon>
        <taxon>Strigiformes</taxon>
        <taxon>Strigidae</taxon>
        <taxon>Otus</taxon>
    </lineage>
</organism>
<evidence type="ECO:0000256" key="4">
    <source>
        <dbReference type="ARBA" id="ARBA00013107"/>
    </source>
</evidence>
<keyword evidence="10" id="KW-1133">Transmembrane helix</keyword>
<evidence type="ECO:0000256" key="10">
    <source>
        <dbReference type="ARBA" id="ARBA00022989"/>
    </source>
</evidence>
<evidence type="ECO:0000256" key="13">
    <source>
        <dbReference type="ARBA" id="ARBA00023136"/>
    </source>
</evidence>
<comment type="cofactor">
    <cofactor evidence="1">
        <name>Cu cation</name>
        <dbReference type="ChEBI" id="CHEBI:23378"/>
    </cofactor>
</comment>
<evidence type="ECO:0000256" key="12">
    <source>
        <dbReference type="ARBA" id="ARBA00023065"/>
    </source>
</evidence>
<dbReference type="Ensembl" id="ENSOSUT00000007154.1">
    <property type="protein sequence ID" value="ENSOSUP00000006886.1"/>
    <property type="gene ID" value="ENSOSUG00000004838.1"/>
</dbReference>
<dbReference type="SUPFAM" id="SSF49503">
    <property type="entry name" value="Cupredoxins"/>
    <property type="match status" value="6"/>
</dbReference>
<feature type="domain" description="Plastocyanin-like" evidence="17">
    <location>
        <begin position="710"/>
        <end position="808"/>
    </location>
</feature>
<dbReference type="EC" id="1.16.3.1" evidence="4"/>
<keyword evidence="8" id="KW-0732">Signal</keyword>
<keyword evidence="13" id="KW-0472">Membrane</keyword>
<evidence type="ECO:0000313" key="18">
    <source>
        <dbReference type="Ensembl" id="ENSOSUP00000006886.1"/>
    </source>
</evidence>
<evidence type="ECO:0000256" key="14">
    <source>
        <dbReference type="ARBA" id="ARBA00023157"/>
    </source>
</evidence>
<keyword evidence="14" id="KW-1015">Disulfide bond</keyword>
<keyword evidence="11" id="KW-0560">Oxidoreductase</keyword>